<keyword evidence="1" id="KW-0812">Transmembrane</keyword>
<organism evidence="2 3">
    <name type="scientific">Paenibacillus glycanilyticus</name>
    <dbReference type="NCBI Taxonomy" id="126569"/>
    <lineage>
        <taxon>Bacteria</taxon>
        <taxon>Bacillati</taxon>
        <taxon>Bacillota</taxon>
        <taxon>Bacilli</taxon>
        <taxon>Bacillales</taxon>
        <taxon>Paenibacillaceae</taxon>
        <taxon>Paenibacillus</taxon>
    </lineage>
</organism>
<comment type="caution">
    <text evidence="2">The sequence shown here is derived from an EMBL/GenBank/DDBJ whole genome shotgun (WGS) entry which is preliminary data.</text>
</comment>
<name>A0ABQ6NLX3_9BACL</name>
<feature type="transmembrane region" description="Helical" evidence="1">
    <location>
        <begin position="36"/>
        <end position="60"/>
    </location>
</feature>
<accession>A0ABQ6NLX3</accession>
<protein>
    <submittedName>
        <fullName evidence="2">Uncharacterized protein</fullName>
    </submittedName>
</protein>
<keyword evidence="3" id="KW-1185">Reference proteome</keyword>
<sequence>MNRLVKLGSRQPCLTIDNKTFISCCKAIPTLRVAKGVILAVTSASSILAIRLALFAFFILEHSVIFSSLLKSS</sequence>
<evidence type="ECO:0000256" key="1">
    <source>
        <dbReference type="SAM" id="Phobius"/>
    </source>
</evidence>
<gene>
    <name evidence="2" type="ORF">PghCCS26_32290</name>
</gene>
<evidence type="ECO:0000313" key="2">
    <source>
        <dbReference type="EMBL" id="GMK46101.1"/>
    </source>
</evidence>
<dbReference type="Proteomes" id="UP001285921">
    <property type="component" value="Unassembled WGS sequence"/>
</dbReference>
<evidence type="ECO:0000313" key="3">
    <source>
        <dbReference type="Proteomes" id="UP001285921"/>
    </source>
</evidence>
<dbReference type="EMBL" id="BTCL01000010">
    <property type="protein sequence ID" value="GMK46101.1"/>
    <property type="molecule type" value="Genomic_DNA"/>
</dbReference>
<keyword evidence="1" id="KW-0472">Membrane</keyword>
<reference evidence="2 3" key="1">
    <citation type="submission" date="2023-05" db="EMBL/GenBank/DDBJ databases">
        <title>Draft genome of Paenibacillus sp. CCS26.</title>
        <authorList>
            <person name="Akita H."/>
            <person name="Shinto Y."/>
            <person name="Kimura Z."/>
        </authorList>
    </citation>
    <scope>NUCLEOTIDE SEQUENCE [LARGE SCALE GENOMIC DNA]</scope>
    <source>
        <strain evidence="2 3">CCS26</strain>
    </source>
</reference>
<proteinExistence type="predicted"/>
<keyword evidence="1" id="KW-1133">Transmembrane helix</keyword>